<protein>
    <submittedName>
        <fullName evidence="12">Halocyanin domain-containing protein</fullName>
    </submittedName>
</protein>
<dbReference type="Pfam" id="PF00127">
    <property type="entry name" value="Copper-bind"/>
    <property type="match status" value="1"/>
</dbReference>
<dbReference type="GO" id="GO:0009055">
    <property type="term" value="F:electron transfer activity"/>
    <property type="evidence" value="ECO:0007669"/>
    <property type="project" value="InterPro"/>
</dbReference>
<proteinExistence type="predicted"/>
<dbReference type="Proteomes" id="UP000783863">
    <property type="component" value="Unassembled WGS sequence"/>
</dbReference>
<keyword evidence="13" id="KW-1185">Reference proteome</keyword>
<dbReference type="InterPro" id="IPR008972">
    <property type="entry name" value="Cupredoxin"/>
</dbReference>
<dbReference type="GO" id="GO:0042597">
    <property type="term" value="C:periplasmic space"/>
    <property type="evidence" value="ECO:0007669"/>
    <property type="project" value="UniProtKB-SubCell"/>
</dbReference>
<feature type="region of interest" description="Disordered" evidence="10">
    <location>
        <begin position="19"/>
        <end position="100"/>
    </location>
</feature>
<dbReference type="AlphaFoldDB" id="A0A8J8CBY6"/>
<accession>A0A8J8CBY6</accession>
<dbReference type="EMBL" id="RKLQ01000002">
    <property type="protein sequence ID" value="MBX0304993.1"/>
    <property type="molecule type" value="Genomic_DNA"/>
</dbReference>
<dbReference type="NCBIfam" id="TIGR03102">
    <property type="entry name" value="halo_cynanin"/>
    <property type="match status" value="1"/>
</dbReference>
<evidence type="ECO:0000256" key="3">
    <source>
        <dbReference type="ARBA" id="ARBA00022448"/>
    </source>
</evidence>
<evidence type="ECO:0000256" key="9">
    <source>
        <dbReference type="PIRSR" id="PIRSR602386-1"/>
    </source>
</evidence>
<evidence type="ECO:0000256" key="6">
    <source>
        <dbReference type="ARBA" id="ARBA00022982"/>
    </source>
</evidence>
<dbReference type="InterPro" id="IPR002386">
    <property type="entry name" value="Amicyanin/Pseudoazurin"/>
</dbReference>
<dbReference type="GO" id="GO:0005507">
    <property type="term" value="F:copper ion binding"/>
    <property type="evidence" value="ECO:0007669"/>
    <property type="project" value="InterPro"/>
</dbReference>
<evidence type="ECO:0000256" key="2">
    <source>
        <dbReference type="ARBA" id="ARBA00004418"/>
    </source>
</evidence>
<dbReference type="InterPro" id="IPR006311">
    <property type="entry name" value="TAT_signal"/>
</dbReference>
<dbReference type="SUPFAM" id="SSF49503">
    <property type="entry name" value="Cupredoxins"/>
    <property type="match status" value="1"/>
</dbReference>
<keyword evidence="7 9" id="KW-0186">Copper</keyword>
<gene>
    <name evidence="12" type="ORF">EGD98_15100</name>
</gene>
<feature type="compositionally biased region" description="Low complexity" evidence="10">
    <location>
        <begin position="39"/>
        <end position="87"/>
    </location>
</feature>
<evidence type="ECO:0000313" key="13">
    <source>
        <dbReference type="Proteomes" id="UP000783863"/>
    </source>
</evidence>
<name>A0A8J8CBY6_9EURY</name>
<evidence type="ECO:0000256" key="10">
    <source>
        <dbReference type="SAM" id="MobiDB-lite"/>
    </source>
</evidence>
<dbReference type="PANTHER" id="PTHR34192">
    <property type="entry name" value="PLASTOCYANIN MAJOR ISOFORM, CHLOROPLASTIC-RELATED"/>
    <property type="match status" value="1"/>
</dbReference>
<dbReference type="Gene3D" id="2.60.40.420">
    <property type="entry name" value="Cupredoxins - blue copper proteins"/>
    <property type="match status" value="1"/>
</dbReference>
<dbReference type="GO" id="GO:0016020">
    <property type="term" value="C:membrane"/>
    <property type="evidence" value="ECO:0007669"/>
    <property type="project" value="UniProtKB-SubCell"/>
</dbReference>
<dbReference type="InterPro" id="IPR028871">
    <property type="entry name" value="BlueCu_1_BS"/>
</dbReference>
<evidence type="ECO:0000256" key="7">
    <source>
        <dbReference type="ARBA" id="ARBA00023008"/>
    </source>
</evidence>
<dbReference type="PROSITE" id="PS51318">
    <property type="entry name" value="TAT"/>
    <property type="match status" value="1"/>
</dbReference>
<feature type="binding site" evidence="9">
    <location>
        <position position="155"/>
    </location>
    <ligand>
        <name>Cu cation</name>
        <dbReference type="ChEBI" id="CHEBI:23378"/>
    </ligand>
</feature>
<dbReference type="PROSITE" id="PS51257">
    <property type="entry name" value="PROKAR_LIPOPROTEIN"/>
    <property type="match status" value="1"/>
</dbReference>
<comment type="cofactor">
    <cofactor evidence="9">
        <name>Cu cation</name>
        <dbReference type="ChEBI" id="CHEBI:23378"/>
    </cofactor>
    <text evidence="9">Binds 1 copper ion per subunit.</text>
</comment>
<evidence type="ECO:0000256" key="8">
    <source>
        <dbReference type="ARBA" id="ARBA00023136"/>
    </source>
</evidence>
<organism evidence="12 13">
    <name type="scientific">Haloarcula salinisoli</name>
    <dbReference type="NCBI Taxonomy" id="2487746"/>
    <lineage>
        <taxon>Archaea</taxon>
        <taxon>Methanobacteriati</taxon>
        <taxon>Methanobacteriota</taxon>
        <taxon>Stenosarchaea group</taxon>
        <taxon>Halobacteria</taxon>
        <taxon>Halobacteriales</taxon>
        <taxon>Haloarculaceae</taxon>
        <taxon>Haloarcula</taxon>
    </lineage>
</organism>
<keyword evidence="3" id="KW-0813">Transport</keyword>
<feature type="binding site" evidence="9">
    <location>
        <position position="195"/>
    </location>
    <ligand>
        <name>Cu cation</name>
        <dbReference type="ChEBI" id="CHEBI:23378"/>
    </ligand>
</feature>
<dbReference type="InterPro" id="IPR000923">
    <property type="entry name" value="BlueCu_1"/>
</dbReference>
<keyword evidence="4 9" id="KW-0479">Metal-binding</keyword>
<reference evidence="12" key="1">
    <citation type="submission" date="2021-06" db="EMBL/GenBank/DDBJ databases">
        <title>Halomicroarcula sp. F24A a new haloarchaeum isolated from saline soil.</title>
        <authorList>
            <person name="Duran-Viseras A."/>
            <person name="Sanchez-Porro C."/>
            <person name="Ventosa A."/>
        </authorList>
    </citation>
    <scope>NUCLEOTIDE SEQUENCE</scope>
    <source>
        <strain evidence="12">F24A</strain>
    </source>
</reference>
<sequence length="214" mass="21895">MADRQTRRQVVALLAGAASAGLAGCSDGAESEPTVSAGDPTPTATGTGTESTPTATETDTESTPTPEQTPSPEETPTQTEEPGTPTTNPRPAVDSYLAPADNYDGTIVDARRRSQITVGVGVEANGGPFGFGPPAVHVDNGATVLWEWTGAGGAHTVESTGDGPLDSGDAIGEPGVNYSYTFEEDGIYNYFCAPHQSLGMKGSIIVGDDYPTSE</sequence>
<dbReference type="InterPro" id="IPR017533">
    <property type="entry name" value="Halocyanin"/>
</dbReference>
<feature type="domain" description="Blue (type 1) copper" evidence="11">
    <location>
        <begin position="122"/>
        <end position="206"/>
    </location>
</feature>
<evidence type="ECO:0000256" key="4">
    <source>
        <dbReference type="ARBA" id="ARBA00022723"/>
    </source>
</evidence>
<feature type="binding site" evidence="9">
    <location>
        <position position="200"/>
    </location>
    <ligand>
        <name>Cu cation</name>
        <dbReference type="ChEBI" id="CHEBI:23378"/>
    </ligand>
</feature>
<keyword evidence="5" id="KW-0574">Periplasm</keyword>
<keyword evidence="8" id="KW-0472">Membrane</keyword>
<evidence type="ECO:0000256" key="1">
    <source>
        <dbReference type="ARBA" id="ARBA00004370"/>
    </source>
</evidence>
<dbReference type="CDD" id="cd04220">
    <property type="entry name" value="Halocyanin"/>
    <property type="match status" value="1"/>
</dbReference>
<evidence type="ECO:0000313" key="12">
    <source>
        <dbReference type="EMBL" id="MBX0304993.1"/>
    </source>
</evidence>
<keyword evidence="6" id="KW-0249">Electron transport</keyword>
<dbReference type="PRINTS" id="PR00155">
    <property type="entry name" value="AMICYANIN"/>
</dbReference>
<comment type="caution">
    <text evidence="12">The sequence shown here is derived from an EMBL/GenBank/DDBJ whole genome shotgun (WGS) entry which is preliminary data.</text>
</comment>
<dbReference type="PROSITE" id="PS00196">
    <property type="entry name" value="COPPER_BLUE"/>
    <property type="match status" value="1"/>
</dbReference>
<feature type="binding site" evidence="9">
    <location>
        <position position="192"/>
    </location>
    <ligand>
        <name>Cu cation</name>
        <dbReference type="ChEBI" id="CHEBI:23378"/>
    </ligand>
</feature>
<dbReference type="PANTHER" id="PTHR34192:SF10">
    <property type="entry name" value="PLASTOCYANIN MAJOR ISOFORM, CHLOROPLASTIC-RELATED"/>
    <property type="match status" value="1"/>
</dbReference>
<evidence type="ECO:0000259" key="11">
    <source>
        <dbReference type="Pfam" id="PF00127"/>
    </source>
</evidence>
<evidence type="ECO:0000256" key="5">
    <source>
        <dbReference type="ARBA" id="ARBA00022764"/>
    </source>
</evidence>
<comment type="subcellular location">
    <subcellularLocation>
        <location evidence="1">Membrane</location>
    </subcellularLocation>
    <subcellularLocation>
        <location evidence="2">Periplasm</location>
    </subcellularLocation>
</comment>